<name>A0A1M6R6F5_9BACT</name>
<proteinExistence type="predicted"/>
<evidence type="ECO:0000313" key="1">
    <source>
        <dbReference type="EMBL" id="SHK27907.1"/>
    </source>
</evidence>
<reference evidence="1 2" key="1">
    <citation type="submission" date="2016-11" db="EMBL/GenBank/DDBJ databases">
        <authorList>
            <person name="Jaros S."/>
            <person name="Januszkiewicz K."/>
            <person name="Wedrychowicz H."/>
        </authorList>
    </citation>
    <scope>NUCLEOTIDE SEQUENCE [LARGE SCALE GENOMIC DNA]</scope>
    <source>
        <strain evidence="1 2">DSM 18772</strain>
    </source>
</reference>
<dbReference type="PROSITE" id="PS50007">
    <property type="entry name" value="PIPLC_X_DOMAIN"/>
    <property type="match status" value="1"/>
</dbReference>
<dbReference type="EMBL" id="FQYR01000007">
    <property type="protein sequence ID" value="SHK27907.1"/>
    <property type="molecule type" value="Genomic_DNA"/>
</dbReference>
<dbReference type="Proteomes" id="UP000184510">
    <property type="component" value="Unassembled WGS sequence"/>
</dbReference>
<sequence length="182" mass="20760">MLRILKKLLSKLSHHHDHEDGLPLPVPETLNLDTFSLGHSKIGQSPNPADSFYTNEPIFWIKNPDEGIELGIQDNTLEFVFLTIEKYSQPIIYQGAQHTLSTEITLEEFLVDFGEPYFNSSEDENTILFYEPLPGMIEIQAEFYEGKLSHLLVTSESVMADEERRLAFNVEKPWPPQPSQAG</sequence>
<dbReference type="InParanoid" id="A0A1M6R6F5"/>
<gene>
    <name evidence="1" type="ORF">SAMN02745181_3555</name>
</gene>
<protein>
    <submittedName>
        <fullName evidence="1">Uncharacterized protein</fullName>
    </submittedName>
</protein>
<accession>A0A1M6R6F5</accession>
<dbReference type="AlphaFoldDB" id="A0A1M6R6F5"/>
<evidence type="ECO:0000313" key="2">
    <source>
        <dbReference type="Proteomes" id="UP000184510"/>
    </source>
</evidence>
<keyword evidence="2" id="KW-1185">Reference proteome</keyword>
<organism evidence="1 2">
    <name type="scientific">Rubritalea squalenifaciens DSM 18772</name>
    <dbReference type="NCBI Taxonomy" id="1123071"/>
    <lineage>
        <taxon>Bacteria</taxon>
        <taxon>Pseudomonadati</taxon>
        <taxon>Verrucomicrobiota</taxon>
        <taxon>Verrucomicrobiia</taxon>
        <taxon>Verrucomicrobiales</taxon>
        <taxon>Rubritaleaceae</taxon>
        <taxon>Rubritalea</taxon>
    </lineage>
</organism>
<dbReference type="RefSeq" id="WP_143185107.1">
    <property type="nucleotide sequence ID" value="NZ_FQYR01000007.1"/>
</dbReference>
<dbReference type="OrthoDB" id="190731at2"/>
<dbReference type="STRING" id="1123071.SAMN02745181_3555"/>